<reference evidence="2" key="1">
    <citation type="submission" date="2018-05" db="EMBL/GenBank/DDBJ databases">
        <authorList>
            <person name="Lanie J.A."/>
            <person name="Ng W.-L."/>
            <person name="Kazmierczak K.M."/>
            <person name="Andrzejewski T.M."/>
            <person name="Davidsen T.M."/>
            <person name="Wayne K.J."/>
            <person name="Tettelin H."/>
            <person name="Glass J.I."/>
            <person name="Rusch D."/>
            <person name="Podicherti R."/>
            <person name="Tsui H.-C.T."/>
            <person name="Winkler M.E."/>
        </authorList>
    </citation>
    <scope>NUCLEOTIDE SEQUENCE</scope>
</reference>
<dbReference type="Gene3D" id="1.10.390.10">
    <property type="entry name" value="Neutral Protease Domain 2"/>
    <property type="match status" value="1"/>
</dbReference>
<dbReference type="PANTHER" id="PTHR45726:SF3">
    <property type="entry name" value="LEUKOTRIENE A-4 HYDROLASE"/>
    <property type="match status" value="1"/>
</dbReference>
<dbReference type="Gene3D" id="2.40.160.50">
    <property type="entry name" value="membrane protein fhac: a member of the omp85/tpsb transporter family"/>
    <property type="match status" value="1"/>
</dbReference>
<accession>A0A381SLD7</accession>
<evidence type="ECO:0000259" key="1">
    <source>
        <dbReference type="Pfam" id="PF01433"/>
    </source>
</evidence>
<name>A0A381SLD7_9ZZZZ</name>
<organism evidence="2">
    <name type="scientific">marine metagenome</name>
    <dbReference type="NCBI Taxonomy" id="408172"/>
    <lineage>
        <taxon>unclassified sequences</taxon>
        <taxon>metagenomes</taxon>
        <taxon>ecological metagenomes</taxon>
    </lineage>
</organism>
<dbReference type="AlphaFoldDB" id="A0A381SLD7"/>
<dbReference type="PANTHER" id="PTHR45726">
    <property type="entry name" value="LEUKOTRIENE A-4 HYDROLASE"/>
    <property type="match status" value="1"/>
</dbReference>
<sequence length="962" mass="112248">MYAEDYWQQYVHYNMDVQLDVVEKTVGGTSKIEYTNNSPDPLDYIHLHLYPNAFQKGSVKYREFTQNYGRRSRAEKFIKGFEDFFSRVDVHRFKITSNGTVLADTFKVHDTILSAKLNQELQPGQSLTIELDWVHYTGEQVERAGRVDDQYNMAQWYPKLVVYDEHGWHNLPFHATGEFYGEFGTFDVSIDLPAWYVIGATGVVTEGDPGWEAVRVDTSRDFEEWLEEFQDNKTEVDSTQRRKVSFHAEQVHDFAWIASPTFLYESGSWNDIDVHVLFNEDNGESWTKEVVARSERALEWLSTKFGMYPYPQVTTTDRIRGGGMEYPMLVMNGSASEGLILHEIGHIWFYGILGNNEVTEAWLDEGFTTFQTRWYLMDRYGEHGFDLKNTKRYKPFQKKYWHFTNSLGNSQWSVINFQLSGADEPISKKSYLFKGNSSYGYNAYSKPGVMLDELQYVLGDSIFDVGMQEYYKRWELKHPNEARYKAAMEETSGEELDWFFDPWLHDTQILDYGIKDWKRSQKSDGSWAVDIDLVKYGTREMPQLLEVKLEDGSKERIWWKNHQWRKQDTFSFQLSKKPMAVILDPDVKTIDVDRRNNHSNGLPSTWMFRWPGMNWNHRDSYLHQWSPALNYHELDGYMPGLWLSRAYGSWQRTDLRINYGIKSEEIYWDLRSMRKPVHRVTGLRYNFHAFYQGGLSSVSWNMDKSWSHWNSRSPNHNISLGFYSTNATDTNRTNLFEIGQVTMVYGKWTISNSSHSINLELATAPPGSFSDWNFNRLTLIGKASKTIKEIIELRSRFIYGHMNHNKSSSIPGQELYTINGAGAFDTFLRPYLRDESSFYGNNTLRQHYHLSGDVNLRGFYDTDLAGAQSLLGSTVEVIFHVPITFITLEVAIFTDIAYFPSSDNLNEIKGQHLSDAGFGLRTQKNMFGKELYLRLDFPLVTNDSRSGRKQEFQWVFSFERSI</sequence>
<protein>
    <recommendedName>
        <fullName evidence="1">Peptidase M1 membrane alanine aminopeptidase domain-containing protein</fullName>
    </recommendedName>
</protein>
<dbReference type="GO" id="GO:0008270">
    <property type="term" value="F:zinc ion binding"/>
    <property type="evidence" value="ECO:0007669"/>
    <property type="project" value="InterPro"/>
</dbReference>
<dbReference type="CDD" id="cd09604">
    <property type="entry name" value="M1_APN_like"/>
    <property type="match status" value="1"/>
</dbReference>
<dbReference type="Pfam" id="PF01433">
    <property type="entry name" value="Peptidase_M1"/>
    <property type="match status" value="1"/>
</dbReference>
<proteinExistence type="predicted"/>
<dbReference type="EMBL" id="UINC01003186">
    <property type="protein sequence ID" value="SVA04088.1"/>
    <property type="molecule type" value="Genomic_DNA"/>
</dbReference>
<feature type="domain" description="Peptidase M1 membrane alanine aminopeptidase" evidence="1">
    <location>
        <begin position="337"/>
        <end position="503"/>
    </location>
</feature>
<dbReference type="InterPro" id="IPR027268">
    <property type="entry name" value="Peptidase_M4/M1_CTD_sf"/>
</dbReference>
<dbReference type="SUPFAM" id="SSF55486">
    <property type="entry name" value="Metalloproteases ('zincins'), catalytic domain"/>
    <property type="match status" value="1"/>
</dbReference>
<evidence type="ECO:0000313" key="2">
    <source>
        <dbReference type="EMBL" id="SVA04088.1"/>
    </source>
</evidence>
<dbReference type="InterPro" id="IPR014782">
    <property type="entry name" value="Peptidase_M1_dom"/>
</dbReference>
<gene>
    <name evidence="2" type="ORF">METZ01_LOCUS56942</name>
</gene>
<dbReference type="GO" id="GO:0008237">
    <property type="term" value="F:metallopeptidase activity"/>
    <property type="evidence" value="ECO:0007669"/>
    <property type="project" value="InterPro"/>
</dbReference>
<dbReference type="InterPro" id="IPR034015">
    <property type="entry name" value="M1_LTA4H"/>
</dbReference>